<evidence type="ECO:0000313" key="3">
    <source>
        <dbReference type="Proteomes" id="UP001054902"/>
    </source>
</evidence>
<reference evidence="2 3" key="1">
    <citation type="journal article" date="2021" name="Sci. Rep.">
        <title>The genome of the diatom Chaetoceros tenuissimus carries an ancient integrated fragment of an extant virus.</title>
        <authorList>
            <person name="Hongo Y."/>
            <person name="Kimura K."/>
            <person name="Takaki Y."/>
            <person name="Yoshida Y."/>
            <person name="Baba S."/>
            <person name="Kobayashi G."/>
            <person name="Nagasaki K."/>
            <person name="Hano T."/>
            <person name="Tomaru Y."/>
        </authorList>
    </citation>
    <scope>NUCLEOTIDE SEQUENCE [LARGE SCALE GENOMIC DNA]</scope>
    <source>
        <strain evidence="2 3">NIES-3715</strain>
    </source>
</reference>
<comment type="caution">
    <text evidence="2">The sequence shown here is derived from an EMBL/GenBank/DDBJ whole genome shotgun (WGS) entry which is preliminary data.</text>
</comment>
<organism evidence="2 3">
    <name type="scientific">Chaetoceros tenuissimus</name>
    <dbReference type="NCBI Taxonomy" id="426638"/>
    <lineage>
        <taxon>Eukaryota</taxon>
        <taxon>Sar</taxon>
        <taxon>Stramenopiles</taxon>
        <taxon>Ochrophyta</taxon>
        <taxon>Bacillariophyta</taxon>
        <taxon>Coscinodiscophyceae</taxon>
        <taxon>Chaetocerotophycidae</taxon>
        <taxon>Chaetocerotales</taxon>
        <taxon>Chaetocerotaceae</taxon>
        <taxon>Chaetoceros</taxon>
    </lineage>
</organism>
<dbReference type="AlphaFoldDB" id="A0AAD3D509"/>
<accession>A0AAD3D509</accession>
<feature type="region of interest" description="Disordered" evidence="1">
    <location>
        <begin position="376"/>
        <end position="399"/>
    </location>
</feature>
<name>A0AAD3D509_9STRA</name>
<dbReference type="Proteomes" id="UP001054902">
    <property type="component" value="Unassembled WGS sequence"/>
</dbReference>
<proteinExistence type="predicted"/>
<feature type="region of interest" description="Disordered" evidence="1">
    <location>
        <begin position="414"/>
        <end position="440"/>
    </location>
</feature>
<sequence>MGKSTKTRFKRHTPRAASVPESFDSDSDKEIIAARCNEIEAALSKLVLSNEDAVYQVGITDERLQEIQDNTKHVVQPQIAVKFANLFKKCRVQFIRVEKVYTGKKVMWDKQDDDDEWMYFENMSEALSLLDFEAITSDSEYHYYYQRLMVGQDKSNQKKKRNDNYPIAKRSGDGQEFCIRLVGNEKVNLPIVARELVEKLEILDENYNFLKLTHTRKLSVEYMVEKSGDLYDYDVLWVKLRDKMRGAPGRNRASTKTKFEDTLFPADGFANGRMQFRLRIPAAQPDHAIDSKLQVAKPDPAVFDSKLQVAKPDHAIDSKLQVAKPDPAVFDSKLQVAKPDHAIDSKLQVAKPDSKLQVAKPDPAVLVSKLQVAKPDPAVLDSNPKKASSKEANPSPQPLAELDVNTSTTNFHPILGKVTPGTKDVSKQNPTAKKVKKAKKVQKPIMSYLEKDVSKQNPTAKKVKKAKKVQKPIMSYFEKKP</sequence>
<feature type="region of interest" description="Disordered" evidence="1">
    <location>
        <begin position="1"/>
        <end position="23"/>
    </location>
</feature>
<protein>
    <submittedName>
        <fullName evidence="2">Uncharacterized protein</fullName>
    </submittedName>
</protein>
<keyword evidence="3" id="KW-1185">Reference proteome</keyword>
<evidence type="ECO:0000256" key="1">
    <source>
        <dbReference type="SAM" id="MobiDB-lite"/>
    </source>
</evidence>
<evidence type="ECO:0000313" key="2">
    <source>
        <dbReference type="EMBL" id="GFH56665.1"/>
    </source>
</evidence>
<dbReference type="EMBL" id="BLLK01000055">
    <property type="protein sequence ID" value="GFH56665.1"/>
    <property type="molecule type" value="Genomic_DNA"/>
</dbReference>
<feature type="compositionally biased region" description="Basic residues" evidence="1">
    <location>
        <begin position="1"/>
        <end position="14"/>
    </location>
</feature>
<gene>
    <name evidence="2" type="ORF">CTEN210_13141</name>
</gene>